<reference evidence="1 2" key="1">
    <citation type="submission" date="2016-09" db="EMBL/GenBank/DDBJ databases">
        <authorList>
            <person name="Capua I."/>
            <person name="De Benedictis P."/>
            <person name="Joannis T."/>
            <person name="Lombin L.H."/>
            <person name="Cattoli G."/>
        </authorList>
    </citation>
    <scope>NUCLEOTIDE SEQUENCE [LARGE SCALE GENOMIC DNA]</scope>
    <source>
        <strain evidence="1 2">LMG 25899</strain>
    </source>
</reference>
<dbReference type="Proteomes" id="UP000095256">
    <property type="component" value="Unassembled WGS sequence"/>
</dbReference>
<dbReference type="AlphaFoldDB" id="A0A1E5L0U3"/>
<sequence>MSSIIDYLEKIEKQKSIFVYVDDLLLKEEITYAELVFLLNEFAKNLPTDQFLQCQTSSETEISVNDSKELLNLLIDTEWDMPSIESSQNLIWHPKENERVITIEGLSETLVAVYYVQSNEHYLTVVSKEVFNNRSVSTDVLELLIQISNGDMAILDSSYCMGKKKFKEVIDYLVKVEYIFVVRKNLVDNIESIAIEPIIDWKQKENYSVEFTNKGRECYTNKDLGIGLTTFISGVQS</sequence>
<name>A0A1E5L0U3_9ENTE</name>
<organism evidence="1 2">
    <name type="scientific">Enterococcus rivorum</name>
    <dbReference type="NCBI Taxonomy" id="762845"/>
    <lineage>
        <taxon>Bacteria</taxon>
        <taxon>Bacillati</taxon>
        <taxon>Bacillota</taxon>
        <taxon>Bacilli</taxon>
        <taxon>Lactobacillales</taxon>
        <taxon>Enterococcaceae</taxon>
        <taxon>Enterococcus</taxon>
    </lineage>
</organism>
<proteinExistence type="predicted"/>
<dbReference type="RefSeq" id="WP_069697387.1">
    <property type="nucleotide sequence ID" value="NZ_JAGGMA010000008.1"/>
</dbReference>
<accession>A0A1E5L0U3</accession>
<gene>
    <name evidence="1" type="ORF">BCR26_08530</name>
</gene>
<comment type="caution">
    <text evidence="1">The sequence shown here is derived from an EMBL/GenBank/DDBJ whole genome shotgun (WGS) entry which is preliminary data.</text>
</comment>
<dbReference type="OrthoDB" id="2183065at2"/>
<protein>
    <submittedName>
        <fullName evidence="1">Uncharacterized protein</fullName>
    </submittedName>
</protein>
<evidence type="ECO:0000313" key="2">
    <source>
        <dbReference type="Proteomes" id="UP000095256"/>
    </source>
</evidence>
<dbReference type="EMBL" id="MIEK01000004">
    <property type="protein sequence ID" value="OEH83703.1"/>
    <property type="molecule type" value="Genomic_DNA"/>
</dbReference>
<keyword evidence="2" id="KW-1185">Reference proteome</keyword>
<evidence type="ECO:0000313" key="1">
    <source>
        <dbReference type="EMBL" id="OEH83703.1"/>
    </source>
</evidence>
<dbReference type="STRING" id="762845.BCR26_08530"/>